<dbReference type="SUPFAM" id="SSF51445">
    <property type="entry name" value="(Trans)glycosidases"/>
    <property type="match status" value="1"/>
</dbReference>
<keyword evidence="9" id="KW-0862">Zinc</keyword>
<feature type="active site" description="Proton donor" evidence="7">
    <location>
        <position position="150"/>
    </location>
</feature>
<evidence type="ECO:0000259" key="12">
    <source>
        <dbReference type="Pfam" id="PF08533"/>
    </source>
</evidence>
<dbReference type="InterPro" id="IPR013529">
    <property type="entry name" value="Glyco_hydro_42_N"/>
</dbReference>
<dbReference type="InterPro" id="IPR013738">
    <property type="entry name" value="Beta_galactosidase_Trimer"/>
</dbReference>
<evidence type="ECO:0000256" key="9">
    <source>
        <dbReference type="PIRSR" id="PIRSR001084-3"/>
    </source>
</evidence>
<dbReference type="InterPro" id="IPR029062">
    <property type="entry name" value="Class_I_gatase-like"/>
</dbReference>
<evidence type="ECO:0000259" key="11">
    <source>
        <dbReference type="Pfam" id="PF08532"/>
    </source>
</evidence>
<protein>
    <recommendedName>
        <fullName evidence="3 6">Beta-galactosidase</fullName>
        <shortName evidence="6">Beta-gal</shortName>
        <ecNumber evidence="3 6">3.2.1.23</ecNumber>
    </recommendedName>
</protein>
<dbReference type="SUPFAM" id="SSF52317">
    <property type="entry name" value="Class I glutamine amidotransferase-like"/>
    <property type="match status" value="1"/>
</dbReference>
<evidence type="ECO:0000256" key="8">
    <source>
        <dbReference type="PIRSR" id="PIRSR001084-2"/>
    </source>
</evidence>
<dbReference type="OrthoDB" id="9800974at2"/>
<dbReference type="AlphaFoldDB" id="A0A9W5XJ84"/>
<keyword evidence="9" id="KW-0479">Metal-binding</keyword>
<evidence type="ECO:0000259" key="10">
    <source>
        <dbReference type="Pfam" id="PF02449"/>
    </source>
</evidence>
<dbReference type="Gene3D" id="3.20.20.80">
    <property type="entry name" value="Glycosidases"/>
    <property type="match status" value="1"/>
</dbReference>
<comment type="caution">
    <text evidence="13">The sequence shown here is derived from an EMBL/GenBank/DDBJ whole genome shotgun (WGS) entry which is preliminary data.</text>
</comment>
<keyword evidence="5 6" id="KW-0326">Glycosidase</keyword>
<evidence type="ECO:0000256" key="1">
    <source>
        <dbReference type="ARBA" id="ARBA00001412"/>
    </source>
</evidence>
<dbReference type="EC" id="3.2.1.23" evidence="3 6"/>
<feature type="domain" description="Glycoside hydrolase family 42 N-terminal" evidence="10">
    <location>
        <begin position="14"/>
        <end position="385"/>
    </location>
</feature>
<dbReference type="GO" id="GO:0009341">
    <property type="term" value="C:beta-galactosidase complex"/>
    <property type="evidence" value="ECO:0007669"/>
    <property type="project" value="InterPro"/>
</dbReference>
<dbReference type="EMBL" id="BOPD01000010">
    <property type="protein sequence ID" value="GIJ32612.1"/>
    <property type="molecule type" value="Genomic_DNA"/>
</dbReference>
<dbReference type="InterPro" id="IPR013739">
    <property type="entry name" value="Beta_galactosidase_C"/>
</dbReference>
<gene>
    <name evidence="13" type="ORF">Vse01_17600</name>
</gene>
<dbReference type="Proteomes" id="UP000607311">
    <property type="component" value="Unassembled WGS sequence"/>
</dbReference>
<evidence type="ECO:0000313" key="13">
    <source>
        <dbReference type="EMBL" id="GIJ32612.1"/>
    </source>
</evidence>
<keyword evidence="4 6" id="KW-0378">Hydrolase</keyword>
<comment type="similarity">
    <text evidence="2 6">Belongs to the glycosyl hydrolase 42 family.</text>
</comment>
<feature type="binding site" evidence="8">
    <location>
        <position position="111"/>
    </location>
    <ligand>
        <name>substrate</name>
    </ligand>
</feature>
<dbReference type="RefSeq" id="WP_093406949.1">
    <property type="nucleotide sequence ID" value="NZ_BOPD01000010.1"/>
</dbReference>
<feature type="domain" description="Beta-galactosidase trimerisation" evidence="11">
    <location>
        <begin position="397"/>
        <end position="605"/>
    </location>
</feature>
<dbReference type="Pfam" id="PF08533">
    <property type="entry name" value="Glyco_hydro_42C"/>
    <property type="match status" value="1"/>
</dbReference>
<feature type="binding site" evidence="9">
    <location>
        <position position="157"/>
    </location>
    <ligand>
        <name>Zn(2+)</name>
        <dbReference type="ChEBI" id="CHEBI:29105"/>
    </ligand>
</feature>
<dbReference type="PANTHER" id="PTHR36447:SF1">
    <property type="entry name" value="BETA-GALACTOSIDASE GANA"/>
    <property type="match status" value="1"/>
</dbReference>
<evidence type="ECO:0000256" key="3">
    <source>
        <dbReference type="ARBA" id="ARBA00012756"/>
    </source>
</evidence>
<organism evidence="13 14">
    <name type="scientific">Micromonospora sediminimaris</name>
    <dbReference type="NCBI Taxonomy" id="547162"/>
    <lineage>
        <taxon>Bacteria</taxon>
        <taxon>Bacillati</taxon>
        <taxon>Actinomycetota</taxon>
        <taxon>Actinomycetes</taxon>
        <taxon>Micromonosporales</taxon>
        <taxon>Micromonosporaceae</taxon>
        <taxon>Micromonospora</taxon>
    </lineage>
</organism>
<feature type="active site" description="Nucleophile" evidence="7">
    <location>
        <position position="307"/>
    </location>
</feature>
<proteinExistence type="inferred from homology"/>
<comment type="catalytic activity">
    <reaction evidence="1 6">
        <text>Hydrolysis of terminal non-reducing beta-D-galactose residues in beta-D-galactosides.</text>
        <dbReference type="EC" id="3.2.1.23"/>
    </reaction>
</comment>
<feature type="binding site" evidence="9">
    <location>
        <position position="160"/>
    </location>
    <ligand>
        <name>Zn(2+)</name>
        <dbReference type="ChEBI" id="CHEBI:29105"/>
    </ligand>
</feature>
<name>A0A9W5XJ84_9ACTN</name>
<reference evidence="13" key="1">
    <citation type="submission" date="2021-01" db="EMBL/GenBank/DDBJ databases">
        <title>Whole genome shotgun sequence of Verrucosispora sediminis NBRC 107745.</title>
        <authorList>
            <person name="Komaki H."/>
            <person name="Tamura T."/>
        </authorList>
    </citation>
    <scope>NUCLEOTIDE SEQUENCE</scope>
    <source>
        <strain evidence="13">NBRC 107745</strain>
    </source>
</reference>
<dbReference type="InterPro" id="IPR003476">
    <property type="entry name" value="Glyco_hydro_42"/>
</dbReference>
<evidence type="ECO:0000256" key="5">
    <source>
        <dbReference type="ARBA" id="ARBA00023295"/>
    </source>
</evidence>
<evidence type="ECO:0000256" key="7">
    <source>
        <dbReference type="PIRSR" id="PIRSR001084-1"/>
    </source>
</evidence>
<dbReference type="PANTHER" id="PTHR36447">
    <property type="entry name" value="BETA-GALACTOSIDASE GANA"/>
    <property type="match status" value="1"/>
</dbReference>
<feature type="binding site" evidence="9">
    <location>
        <position position="155"/>
    </location>
    <ligand>
        <name>Zn(2+)</name>
        <dbReference type="ChEBI" id="CHEBI:29105"/>
    </ligand>
</feature>
<evidence type="ECO:0000256" key="6">
    <source>
        <dbReference type="PIRNR" id="PIRNR001084"/>
    </source>
</evidence>
<dbReference type="Pfam" id="PF02449">
    <property type="entry name" value="Glyco_hydro_42"/>
    <property type="match status" value="1"/>
</dbReference>
<dbReference type="GO" id="GO:0006012">
    <property type="term" value="P:galactose metabolic process"/>
    <property type="evidence" value="ECO:0007669"/>
    <property type="project" value="InterPro"/>
</dbReference>
<dbReference type="Pfam" id="PF08532">
    <property type="entry name" value="Glyco_hydro_42M"/>
    <property type="match status" value="1"/>
</dbReference>
<accession>A0A9W5XJ84</accession>
<keyword evidence="14" id="KW-1185">Reference proteome</keyword>
<dbReference type="GO" id="GO:0046872">
    <property type="term" value="F:metal ion binding"/>
    <property type="evidence" value="ECO:0007669"/>
    <property type="project" value="UniProtKB-KW"/>
</dbReference>
<dbReference type="Gene3D" id="3.40.50.880">
    <property type="match status" value="1"/>
</dbReference>
<dbReference type="PIRSF" id="PIRSF001084">
    <property type="entry name" value="B-galactosidase"/>
    <property type="match status" value="1"/>
</dbReference>
<feature type="domain" description="Beta-galactosidase C-terminal" evidence="12">
    <location>
        <begin position="614"/>
        <end position="673"/>
    </location>
</feature>
<feature type="binding site" evidence="9">
    <location>
        <position position="115"/>
    </location>
    <ligand>
        <name>Zn(2+)</name>
        <dbReference type="ChEBI" id="CHEBI:29105"/>
    </ligand>
</feature>
<evidence type="ECO:0000313" key="14">
    <source>
        <dbReference type="Proteomes" id="UP000607311"/>
    </source>
</evidence>
<dbReference type="Gene3D" id="2.60.40.1180">
    <property type="entry name" value="Golgi alpha-mannosidase II"/>
    <property type="match status" value="1"/>
</dbReference>
<dbReference type="InterPro" id="IPR013780">
    <property type="entry name" value="Glyco_hydro_b"/>
</dbReference>
<evidence type="ECO:0000256" key="2">
    <source>
        <dbReference type="ARBA" id="ARBA00005940"/>
    </source>
</evidence>
<dbReference type="InterPro" id="IPR017853">
    <property type="entry name" value="GH"/>
</dbReference>
<dbReference type="GO" id="GO:0004565">
    <property type="term" value="F:beta-galactosidase activity"/>
    <property type="evidence" value="ECO:0007669"/>
    <property type="project" value="UniProtKB-EC"/>
</dbReference>
<evidence type="ECO:0000256" key="4">
    <source>
        <dbReference type="ARBA" id="ARBA00022801"/>
    </source>
</evidence>
<dbReference type="CDD" id="cd03143">
    <property type="entry name" value="A4_beta-galactosidase_middle_domain"/>
    <property type="match status" value="1"/>
</dbReference>
<sequence length="682" mass="75150">MSLPVTPKVPFGGDYNPEQWPEPVWDDDDRRFTLAGIDTVTLGVFDWALTQPAPDRYDFGLLDRIVDRAARGGRMICLATGTGAHPAWLARAHPEVTRVDFDGRRHRFGQRHNSCPSSPVFRRLSTELARRVAHRYADNPAVVAWHVGNEYGGACYCDLCTAGFRRWLRERYGTLDALNAAWYTTFWSHTFTDWDEIEAPSALTEHWRGPDHTAFQGITLDYRRFMSEAMLANFRDEKTAIRESSDLPVTTNFMGMYRPIDYHRWAADLDFASWDNYPPEGSSPAWMALSHDLIRGLKDGQPFWLMEQTPSMTACRDVNPLKPPGVMRLWSWQAVAHGADAVLFFQLRASRGACEKYHGAVIGHAGRADTRVFREVAELGAEFRRLGDATLGARTPARVALLFDWDSWWALEMSDGPSRLVRYQQVVLAYYQALWDAGVDVDVLAATADLSSYDVVVAPALHLVAGDLAERLAQVAQRGGSVLTTFLSGRVDVDGNAFLADVPGPLAPLTGVRVDEWDARGAEVVNPVRLGTGAEELEVASRLVFELIIPEGADVVGSYRADWYAGTPAVTRNTYGAGHGWYVGTALDQRGVSWVVRQVLDRHGLAGPYPDVPGLETAARVTGDGARLLFLLNHGTDAVEVTATVSGVDLLTGARVEVGDPLRLDPAAVLVLRDSGRAGTSS</sequence>
<feature type="binding site" evidence="8">
    <location>
        <position position="149"/>
    </location>
    <ligand>
        <name>substrate</name>
    </ligand>
</feature>